<keyword evidence="1" id="KW-1185">Reference proteome</keyword>
<dbReference type="GeneID" id="100374907"/>
<dbReference type="Gene3D" id="3.10.450.50">
    <property type="match status" value="1"/>
</dbReference>
<dbReference type="Proteomes" id="UP000694865">
    <property type="component" value="Unplaced"/>
</dbReference>
<reference evidence="2" key="1">
    <citation type="submission" date="2025-08" db="UniProtKB">
        <authorList>
            <consortium name="RefSeq"/>
        </authorList>
    </citation>
    <scope>IDENTIFICATION</scope>
    <source>
        <tissue evidence="2">Testes</tissue>
    </source>
</reference>
<dbReference type="RefSeq" id="XP_002731333.1">
    <property type="nucleotide sequence ID" value="XM_002731287.2"/>
</dbReference>
<dbReference type="InterPro" id="IPR032710">
    <property type="entry name" value="NTF2-like_dom_sf"/>
</dbReference>
<protein>
    <submittedName>
        <fullName evidence="2">Uncharacterized protein LOC100374907</fullName>
    </submittedName>
</protein>
<organism evidence="1 2">
    <name type="scientific">Saccoglossus kowalevskii</name>
    <name type="common">Acorn worm</name>
    <dbReference type="NCBI Taxonomy" id="10224"/>
    <lineage>
        <taxon>Eukaryota</taxon>
        <taxon>Metazoa</taxon>
        <taxon>Hemichordata</taxon>
        <taxon>Enteropneusta</taxon>
        <taxon>Harrimaniidae</taxon>
        <taxon>Saccoglossus</taxon>
    </lineage>
</organism>
<evidence type="ECO:0000313" key="1">
    <source>
        <dbReference type="Proteomes" id="UP000694865"/>
    </source>
</evidence>
<sequence>MTDVNIMDAIVLLTKKYCELHNNGNMDGLMKMYTKDCTILAPGKGVLTGRTDLPKVCGGTAQLSIDVDEIGGGGDVVFCIKRSSLRKADGTVVAGKGLCIWKKVHGEYLLYVDCWNAN</sequence>
<gene>
    <name evidence="2" type="primary">LOC100374907</name>
</gene>
<evidence type="ECO:0000313" key="2">
    <source>
        <dbReference type="RefSeq" id="XP_002731333.1"/>
    </source>
</evidence>
<name>A0ABM0GJN6_SACKO</name>
<accession>A0ABM0GJN6</accession>
<dbReference type="SUPFAM" id="SSF54427">
    <property type="entry name" value="NTF2-like"/>
    <property type="match status" value="1"/>
</dbReference>
<proteinExistence type="predicted"/>